<gene>
    <name evidence="7" type="ORF">CYMTET_47061</name>
</gene>
<dbReference type="AlphaFoldDB" id="A0AAE0BV16"/>
<comment type="caution">
    <text evidence="7">The sequence shown here is derived from an EMBL/GenBank/DDBJ whole genome shotgun (WGS) entry which is preliminary data.</text>
</comment>
<dbReference type="SUPFAM" id="SSF161219">
    <property type="entry name" value="CHY zinc finger-like"/>
    <property type="match status" value="1"/>
</dbReference>
<sequence length="318" mass="34232">IGVAEAARLHVQLACQRCRGNLDMTWEPPVTPVTPTTIPGCHGRCQGCQREWAVEVVPRLLHEACNTVALLKPHGCFPVDLLPSEFGAGCEACSGAVAFRAVTPARVIRRVCLSCHRHVAFGYQEVELVARSSDLPARGSAGGNGAAQHSESLHPSKRPSGPAPGGRGALVLGHPLPSLGTCKHYERSHRWLRFPCCGRLFPCDVCHEEAAEAGGKCGAGIWAQRMVCGFCSKEQACSSDSGRCSHCSKRLGGGSRRNGQGPTRFWEGGLGCRDKKSLCNKDSHKYKDSKLKTHCKRSERVGLQGKKEREKAKSSDAS</sequence>
<dbReference type="InterPro" id="IPR037274">
    <property type="entry name" value="Znf_CHY_sf"/>
</dbReference>
<feature type="domain" description="CHY-type" evidence="6">
    <location>
        <begin position="175"/>
        <end position="249"/>
    </location>
</feature>
<evidence type="ECO:0000256" key="2">
    <source>
        <dbReference type="ARBA" id="ARBA00022771"/>
    </source>
</evidence>
<reference evidence="7 8" key="1">
    <citation type="journal article" date="2015" name="Genome Biol. Evol.">
        <title>Comparative Genomics of a Bacterivorous Green Alga Reveals Evolutionary Causalities and Consequences of Phago-Mixotrophic Mode of Nutrition.</title>
        <authorList>
            <person name="Burns J.A."/>
            <person name="Paasch A."/>
            <person name="Narechania A."/>
            <person name="Kim E."/>
        </authorList>
    </citation>
    <scope>NUCLEOTIDE SEQUENCE [LARGE SCALE GENOMIC DNA]</scope>
    <source>
        <strain evidence="7 8">PLY_AMNH</strain>
    </source>
</reference>
<evidence type="ECO:0000256" key="1">
    <source>
        <dbReference type="ARBA" id="ARBA00022723"/>
    </source>
</evidence>
<evidence type="ECO:0000259" key="6">
    <source>
        <dbReference type="PROSITE" id="PS51266"/>
    </source>
</evidence>
<evidence type="ECO:0000313" key="7">
    <source>
        <dbReference type="EMBL" id="KAK3243272.1"/>
    </source>
</evidence>
<evidence type="ECO:0000256" key="5">
    <source>
        <dbReference type="SAM" id="MobiDB-lite"/>
    </source>
</evidence>
<dbReference type="GO" id="GO:0008270">
    <property type="term" value="F:zinc ion binding"/>
    <property type="evidence" value="ECO:0007669"/>
    <property type="project" value="UniProtKB-KW"/>
</dbReference>
<dbReference type="Proteomes" id="UP001190700">
    <property type="component" value="Unassembled WGS sequence"/>
</dbReference>
<dbReference type="InterPro" id="IPR008913">
    <property type="entry name" value="Znf_CHY"/>
</dbReference>
<dbReference type="EMBL" id="LGRX02032994">
    <property type="protein sequence ID" value="KAK3243272.1"/>
    <property type="molecule type" value="Genomic_DNA"/>
</dbReference>
<accession>A0AAE0BV16</accession>
<evidence type="ECO:0000256" key="3">
    <source>
        <dbReference type="ARBA" id="ARBA00022833"/>
    </source>
</evidence>
<keyword evidence="2 4" id="KW-0863">Zinc-finger</keyword>
<organism evidence="7 8">
    <name type="scientific">Cymbomonas tetramitiformis</name>
    <dbReference type="NCBI Taxonomy" id="36881"/>
    <lineage>
        <taxon>Eukaryota</taxon>
        <taxon>Viridiplantae</taxon>
        <taxon>Chlorophyta</taxon>
        <taxon>Pyramimonadophyceae</taxon>
        <taxon>Pyramimonadales</taxon>
        <taxon>Pyramimonadaceae</taxon>
        <taxon>Cymbomonas</taxon>
    </lineage>
</organism>
<feature type="non-terminal residue" evidence="7">
    <location>
        <position position="1"/>
    </location>
</feature>
<keyword evidence="1" id="KW-0479">Metal-binding</keyword>
<name>A0AAE0BV16_9CHLO</name>
<protein>
    <recommendedName>
        <fullName evidence="6">CHY-type domain-containing protein</fullName>
    </recommendedName>
</protein>
<dbReference type="PROSITE" id="PS51266">
    <property type="entry name" value="ZF_CHY"/>
    <property type="match status" value="1"/>
</dbReference>
<proteinExistence type="predicted"/>
<feature type="region of interest" description="Disordered" evidence="5">
    <location>
        <begin position="139"/>
        <end position="169"/>
    </location>
</feature>
<evidence type="ECO:0000256" key="4">
    <source>
        <dbReference type="PROSITE-ProRule" id="PRU00601"/>
    </source>
</evidence>
<evidence type="ECO:0000313" key="8">
    <source>
        <dbReference type="Proteomes" id="UP001190700"/>
    </source>
</evidence>
<keyword evidence="8" id="KW-1185">Reference proteome</keyword>
<keyword evidence="3" id="KW-0862">Zinc</keyword>
<dbReference type="Pfam" id="PF05495">
    <property type="entry name" value="zf-CHY"/>
    <property type="match status" value="1"/>
</dbReference>